<gene>
    <name evidence="1" type="ORF">AQUCO_00400136v1</name>
</gene>
<proteinExistence type="predicted"/>
<organism evidence="1 2">
    <name type="scientific">Aquilegia coerulea</name>
    <name type="common">Rocky mountain columbine</name>
    <dbReference type="NCBI Taxonomy" id="218851"/>
    <lineage>
        <taxon>Eukaryota</taxon>
        <taxon>Viridiplantae</taxon>
        <taxon>Streptophyta</taxon>
        <taxon>Embryophyta</taxon>
        <taxon>Tracheophyta</taxon>
        <taxon>Spermatophyta</taxon>
        <taxon>Magnoliopsida</taxon>
        <taxon>Ranunculales</taxon>
        <taxon>Ranunculaceae</taxon>
        <taxon>Thalictroideae</taxon>
        <taxon>Aquilegia</taxon>
    </lineage>
</organism>
<protein>
    <submittedName>
        <fullName evidence="1">Uncharacterized protein</fullName>
    </submittedName>
</protein>
<evidence type="ECO:0000313" key="2">
    <source>
        <dbReference type="Proteomes" id="UP000230069"/>
    </source>
</evidence>
<name>A0A2G5ETJ1_AQUCA</name>
<evidence type="ECO:0000313" key="1">
    <source>
        <dbReference type="EMBL" id="PIA59066.1"/>
    </source>
</evidence>
<keyword evidence="2" id="KW-1185">Reference proteome</keyword>
<dbReference type="EMBL" id="KZ305021">
    <property type="protein sequence ID" value="PIA59066.1"/>
    <property type="molecule type" value="Genomic_DNA"/>
</dbReference>
<dbReference type="InParanoid" id="A0A2G5ETJ1"/>
<reference evidence="1 2" key="1">
    <citation type="submission" date="2017-09" db="EMBL/GenBank/DDBJ databases">
        <title>WGS assembly of Aquilegia coerulea Goldsmith.</title>
        <authorList>
            <person name="Hodges S."/>
            <person name="Kramer E."/>
            <person name="Nordborg M."/>
            <person name="Tomkins J."/>
            <person name="Borevitz J."/>
            <person name="Derieg N."/>
            <person name="Yan J."/>
            <person name="Mihaltcheva S."/>
            <person name="Hayes R.D."/>
            <person name="Rokhsar D."/>
        </authorList>
    </citation>
    <scope>NUCLEOTIDE SEQUENCE [LARGE SCALE GENOMIC DNA]</scope>
    <source>
        <strain evidence="2">cv. Goldsmith</strain>
    </source>
</reference>
<dbReference type="AlphaFoldDB" id="A0A2G5ETJ1"/>
<sequence>MHSCVAPYHNIILPFSLARLQPPNKAAPKQIWFFLHPISRKIKTTSSSSVLLSSSILSSSSSSSSKFDILLTRCDFFFTPSHRFFTISISLISTSIP</sequence>
<accession>A0A2G5ETJ1</accession>
<dbReference type="Proteomes" id="UP000230069">
    <property type="component" value="Unassembled WGS sequence"/>
</dbReference>